<dbReference type="OrthoDB" id="5825164at2759"/>
<dbReference type="PANTHER" id="PTHR23013:SF26">
    <property type="entry name" value="G-PROTEIN COUPLED RECEPTORS FAMILY 1 PROFILE DOMAIN-CONTAINING PROTEIN"/>
    <property type="match status" value="1"/>
</dbReference>
<dbReference type="Proteomes" id="UP001152747">
    <property type="component" value="Unassembled WGS sequence"/>
</dbReference>
<evidence type="ECO:0000256" key="1">
    <source>
        <dbReference type="SAM" id="Phobius"/>
    </source>
</evidence>
<keyword evidence="4" id="KW-1185">Reference proteome</keyword>
<protein>
    <recommendedName>
        <fullName evidence="2">7TM GPCR serpentine receptor class x (Srx) domain-containing protein</fullName>
    </recommendedName>
</protein>
<keyword evidence="1" id="KW-1133">Transmembrane helix</keyword>
<reference evidence="3" key="1">
    <citation type="submission" date="2022-11" db="EMBL/GenBank/DDBJ databases">
        <authorList>
            <person name="Kikuchi T."/>
        </authorList>
    </citation>
    <scope>NUCLEOTIDE SEQUENCE</scope>
    <source>
        <strain evidence="3">PS1010</strain>
    </source>
</reference>
<feature type="transmembrane region" description="Helical" evidence="1">
    <location>
        <begin position="61"/>
        <end position="87"/>
    </location>
</feature>
<organism evidence="3 4">
    <name type="scientific">Caenorhabditis angaria</name>
    <dbReference type="NCBI Taxonomy" id="860376"/>
    <lineage>
        <taxon>Eukaryota</taxon>
        <taxon>Metazoa</taxon>
        <taxon>Ecdysozoa</taxon>
        <taxon>Nematoda</taxon>
        <taxon>Chromadorea</taxon>
        <taxon>Rhabditida</taxon>
        <taxon>Rhabditina</taxon>
        <taxon>Rhabditomorpha</taxon>
        <taxon>Rhabditoidea</taxon>
        <taxon>Rhabditidae</taxon>
        <taxon>Peloderinae</taxon>
        <taxon>Caenorhabditis</taxon>
    </lineage>
</organism>
<dbReference type="PANTHER" id="PTHR23013">
    <property type="entry name" value="SERPENTINE RECEPTOR"/>
    <property type="match status" value="1"/>
</dbReference>
<proteinExistence type="predicted"/>
<accession>A0A9P1IT86</accession>
<gene>
    <name evidence="3" type="ORF">CAMP_LOCUS14335</name>
</gene>
<keyword evidence="1" id="KW-0812">Transmembrane</keyword>
<evidence type="ECO:0000313" key="4">
    <source>
        <dbReference type="Proteomes" id="UP001152747"/>
    </source>
</evidence>
<dbReference type="Gene3D" id="1.20.1070.10">
    <property type="entry name" value="Rhodopsin 7-helix transmembrane proteins"/>
    <property type="match status" value="1"/>
</dbReference>
<dbReference type="InterPro" id="IPR019430">
    <property type="entry name" value="7TM_GPCR_serpentine_rcpt_Srx"/>
</dbReference>
<dbReference type="AlphaFoldDB" id="A0A9P1IT86"/>
<dbReference type="SUPFAM" id="SSF81321">
    <property type="entry name" value="Family A G protein-coupled receptor-like"/>
    <property type="match status" value="1"/>
</dbReference>
<feature type="domain" description="7TM GPCR serpentine receptor class x (Srx)" evidence="2">
    <location>
        <begin position="28"/>
        <end position="286"/>
    </location>
</feature>
<comment type="caution">
    <text evidence="3">The sequence shown here is derived from an EMBL/GenBank/DDBJ whole genome shotgun (WGS) entry which is preliminary data.</text>
</comment>
<evidence type="ECO:0000313" key="3">
    <source>
        <dbReference type="EMBL" id="CAI5451698.1"/>
    </source>
</evidence>
<feature type="transmembrane region" description="Helical" evidence="1">
    <location>
        <begin position="137"/>
        <end position="159"/>
    </location>
</feature>
<feature type="transmembrane region" description="Helical" evidence="1">
    <location>
        <begin position="191"/>
        <end position="210"/>
    </location>
</feature>
<keyword evidence="1" id="KW-0472">Membrane</keyword>
<sequence length="310" mass="35286">MNSSTTLDIEDDSSEFLSILAAFIITANSVFGIYCNFLVFKNFITNKNERTSFNMICFFRSYVNIHILSTIFLDVFVPATILGYSIYNPAIESSIISFGITLYFANDYGALVVALNRLFALYFPMTYSKVFGMKPTFGILVLIHVFQIVIIVQELIGYIPKKCFLYFNVSQLAWSPTFEPQCISYGGDSTLYYFGGIFILLCIIDTFTLIKIINIYKTETIVSRQKISQNAYLFLQTCAQDSLFVLDIVFTFKLASLSNARLWTFISGTVVWQCLHSFDGYIMMMFGLRSRNKPKHQITAVISLSRTTST</sequence>
<feature type="transmembrane region" description="Helical" evidence="1">
    <location>
        <begin position="16"/>
        <end position="40"/>
    </location>
</feature>
<name>A0A9P1IT86_9PELO</name>
<dbReference type="Pfam" id="PF10328">
    <property type="entry name" value="7TM_GPCR_Srx"/>
    <property type="match status" value="1"/>
</dbReference>
<dbReference type="EMBL" id="CANHGI010000005">
    <property type="protein sequence ID" value="CAI5451698.1"/>
    <property type="molecule type" value="Genomic_DNA"/>
</dbReference>
<evidence type="ECO:0000259" key="2">
    <source>
        <dbReference type="Pfam" id="PF10328"/>
    </source>
</evidence>